<evidence type="ECO:0000313" key="4">
    <source>
        <dbReference type="Proteomes" id="UP000053766"/>
    </source>
</evidence>
<dbReference type="Proteomes" id="UP000053766">
    <property type="component" value="Unassembled WGS sequence"/>
</dbReference>
<dbReference type="OrthoDB" id="5844260at2759"/>
<reference evidence="3 4" key="1">
    <citation type="submission" date="2013-11" db="EMBL/GenBank/DDBJ databases">
        <title>Draft genome of the bovine lungworm Dictyocaulus viviparus.</title>
        <authorList>
            <person name="Mitreva M."/>
        </authorList>
    </citation>
    <scope>NUCLEOTIDE SEQUENCE [LARGE SCALE GENOMIC DNA]</scope>
    <source>
        <strain evidence="3 4">HannoverDv2000</strain>
    </source>
</reference>
<dbReference type="PROSITE" id="PS50836">
    <property type="entry name" value="DOMON"/>
    <property type="match status" value="1"/>
</dbReference>
<dbReference type="Pfam" id="PF03351">
    <property type="entry name" value="DOMON"/>
    <property type="match status" value="1"/>
</dbReference>
<dbReference type="PANTHER" id="PTHR46901">
    <property type="entry name" value="GH04942P"/>
    <property type="match status" value="1"/>
</dbReference>
<dbReference type="CDD" id="cd09631">
    <property type="entry name" value="DOMON_DOH"/>
    <property type="match status" value="1"/>
</dbReference>
<dbReference type="InterPro" id="IPR005018">
    <property type="entry name" value="DOMON_domain"/>
</dbReference>
<dbReference type="PANTHER" id="PTHR46901:SF2">
    <property type="entry name" value="GH04942P"/>
    <property type="match status" value="1"/>
</dbReference>
<evidence type="ECO:0000259" key="2">
    <source>
        <dbReference type="PROSITE" id="PS50836"/>
    </source>
</evidence>
<sequence>MPRQASTDGFAFDRGHPPSRIAQEGPRPIMPRDNGILESALHAPLHAMDCIDILIGAVRDGRTRIQDSYSRDRSTPLEDFWYEGEMSLVAAYGRELDGRTIIMFRRPMQEIEPTDHPLGPGQMFVVWAKGQQQGAYAHGAPSALDVANTNEAFYPDDILNYHGGTFFIS</sequence>
<gene>
    <name evidence="3" type="ORF">DICVIV_08341</name>
</gene>
<dbReference type="InterPro" id="IPR045266">
    <property type="entry name" value="DOH_DOMON"/>
</dbReference>
<feature type="region of interest" description="Disordered" evidence="1">
    <location>
        <begin position="1"/>
        <end position="30"/>
    </location>
</feature>
<organism evidence="3 4">
    <name type="scientific">Dictyocaulus viviparus</name>
    <name type="common">Bovine lungworm</name>
    <dbReference type="NCBI Taxonomy" id="29172"/>
    <lineage>
        <taxon>Eukaryota</taxon>
        <taxon>Metazoa</taxon>
        <taxon>Ecdysozoa</taxon>
        <taxon>Nematoda</taxon>
        <taxon>Chromadorea</taxon>
        <taxon>Rhabditida</taxon>
        <taxon>Rhabditina</taxon>
        <taxon>Rhabditomorpha</taxon>
        <taxon>Strongyloidea</taxon>
        <taxon>Metastrongylidae</taxon>
        <taxon>Dictyocaulus</taxon>
    </lineage>
</organism>
<dbReference type="EMBL" id="KN716398">
    <property type="protein sequence ID" value="KJH45605.1"/>
    <property type="molecule type" value="Genomic_DNA"/>
</dbReference>
<dbReference type="STRING" id="29172.A0A0D8XM31"/>
<protein>
    <recommendedName>
        <fullName evidence="2">DOMON domain-containing protein</fullName>
    </recommendedName>
</protein>
<reference evidence="4" key="2">
    <citation type="journal article" date="2016" name="Sci. Rep.">
        <title>Dictyocaulus viviparus genome, variome and transcriptome elucidate lungworm biology and support future intervention.</title>
        <authorList>
            <person name="McNulty S.N."/>
            <person name="Strube C."/>
            <person name="Rosa B.A."/>
            <person name="Martin J.C."/>
            <person name="Tyagi R."/>
            <person name="Choi Y.J."/>
            <person name="Wang Q."/>
            <person name="Hallsworth Pepin K."/>
            <person name="Zhang X."/>
            <person name="Ozersky P."/>
            <person name="Wilson R.K."/>
            <person name="Sternberg P.W."/>
            <person name="Gasser R.B."/>
            <person name="Mitreva M."/>
        </authorList>
    </citation>
    <scope>NUCLEOTIDE SEQUENCE [LARGE SCALE GENOMIC DNA]</scope>
    <source>
        <strain evidence="4">HannoverDv2000</strain>
    </source>
</reference>
<feature type="domain" description="DOMON" evidence="2">
    <location>
        <begin position="4"/>
        <end position="130"/>
    </location>
</feature>
<keyword evidence="4" id="KW-1185">Reference proteome</keyword>
<evidence type="ECO:0000313" key="3">
    <source>
        <dbReference type="EMBL" id="KJH45605.1"/>
    </source>
</evidence>
<dbReference type="AlphaFoldDB" id="A0A0D8XM31"/>
<accession>A0A0D8XM31</accession>
<evidence type="ECO:0000256" key="1">
    <source>
        <dbReference type="SAM" id="MobiDB-lite"/>
    </source>
</evidence>
<name>A0A0D8XM31_DICVI</name>
<proteinExistence type="predicted"/>